<dbReference type="PROSITE" id="PS50082">
    <property type="entry name" value="WD_REPEATS_2"/>
    <property type="match status" value="2"/>
</dbReference>
<dbReference type="InterPro" id="IPR055439">
    <property type="entry name" value="Beta-prop_EML_1st"/>
</dbReference>
<dbReference type="Pfam" id="PF00400">
    <property type="entry name" value="WD40"/>
    <property type="match status" value="1"/>
</dbReference>
<dbReference type="InterPro" id="IPR055442">
    <property type="entry name" value="Beta-prop_EML-like_2nd"/>
</dbReference>
<dbReference type="Pfam" id="PF23414">
    <property type="entry name" value="Beta-prop_EML_2"/>
    <property type="match status" value="1"/>
</dbReference>
<evidence type="ECO:0000313" key="7">
    <source>
        <dbReference type="EMBL" id="KAK3289210.1"/>
    </source>
</evidence>
<keyword evidence="8" id="KW-1185">Reference proteome</keyword>
<evidence type="ECO:0000256" key="1">
    <source>
        <dbReference type="ARBA" id="ARBA00022574"/>
    </source>
</evidence>
<protein>
    <recommendedName>
        <fullName evidence="9">HELP domain-containing protein</fullName>
    </recommendedName>
</protein>
<feature type="region of interest" description="Disordered" evidence="4">
    <location>
        <begin position="1065"/>
        <end position="1096"/>
    </location>
</feature>
<evidence type="ECO:0000259" key="6">
    <source>
        <dbReference type="Pfam" id="PF23414"/>
    </source>
</evidence>
<dbReference type="SUPFAM" id="SSF50998">
    <property type="entry name" value="Quinoprotein alcohol dehydrogenase-like"/>
    <property type="match status" value="1"/>
</dbReference>
<dbReference type="PANTHER" id="PTHR13720">
    <property type="entry name" value="WD-40 REPEAT PROTEIN"/>
    <property type="match status" value="1"/>
</dbReference>
<evidence type="ECO:0000256" key="3">
    <source>
        <dbReference type="PROSITE-ProRule" id="PRU00221"/>
    </source>
</evidence>
<dbReference type="Pfam" id="PF23409">
    <property type="entry name" value="Beta-prop_EML"/>
    <property type="match status" value="1"/>
</dbReference>
<dbReference type="InterPro" id="IPR011047">
    <property type="entry name" value="Quinoprotein_ADH-like_sf"/>
</dbReference>
<feature type="region of interest" description="Disordered" evidence="4">
    <location>
        <begin position="826"/>
        <end position="867"/>
    </location>
</feature>
<feature type="region of interest" description="Disordered" evidence="4">
    <location>
        <begin position="1"/>
        <end position="25"/>
    </location>
</feature>
<organism evidence="7 8">
    <name type="scientific">Cymbomonas tetramitiformis</name>
    <dbReference type="NCBI Taxonomy" id="36881"/>
    <lineage>
        <taxon>Eukaryota</taxon>
        <taxon>Viridiplantae</taxon>
        <taxon>Chlorophyta</taxon>
        <taxon>Pyramimonadophyceae</taxon>
        <taxon>Pyramimonadales</taxon>
        <taxon>Pyramimonadaceae</taxon>
        <taxon>Cymbomonas</taxon>
    </lineage>
</organism>
<gene>
    <name evidence="7" type="ORF">CYMTET_3343</name>
</gene>
<dbReference type="Proteomes" id="UP001190700">
    <property type="component" value="Unassembled WGS sequence"/>
</dbReference>
<dbReference type="PANTHER" id="PTHR13720:SF33">
    <property type="entry name" value="HELP DOMAIN-CONTAINING PROTEIN"/>
    <property type="match status" value="1"/>
</dbReference>
<feature type="region of interest" description="Disordered" evidence="4">
    <location>
        <begin position="1108"/>
        <end position="1127"/>
    </location>
</feature>
<dbReference type="Gene3D" id="2.130.10.10">
    <property type="entry name" value="YVTN repeat-like/Quinoprotein amine dehydrogenase"/>
    <property type="match status" value="2"/>
</dbReference>
<evidence type="ECO:0008006" key="9">
    <source>
        <dbReference type="Google" id="ProtNLM"/>
    </source>
</evidence>
<sequence length="1339" mass="141670">MSFATPTHLKKSKKSSAEAPSIPGISGGTFAVIGKPFGADDDYLPPSVVAPPVVVRQSRPSSAGPANMQWNKGATRKSFAGVSIEKDLPNTTIRRPLKAPTVKPGAKAGEAEGPPVIRAPEQIEELLRQWLSRNRKLHETAKQTLLRGLAACSRVPMAANSVPAGVRGSLRMARSSVARTTIGDAGESLCVKKPALTEAEVLRRSIQTAMGKNSKMMPMRERSAPPEVLKDGSWLEPDPEDEGRTSFMPPPPGPPPDEDGADVPPPPVLTRAEFRAACSKMEIHLQRIEVGALFDKHATTAATADSAMELQLEAFVEHVLKLVTLARLQNPEDEVLRGPFLGDGSSAGPGGSYQGKIKYHPSRSAVYAPSGWDGSLHEITAQLPDEGLELEFVYGCGASRMVGAGNLGLISTGELVYGAAAIGVLYNPRQQTQRHFTGHSDAVRSVAVHPNGQYVATGQAGSIPVVCVWDAEPGAALCPEMARLVHDRGDLAVTTLAFSPDGDTLVSIVTDSCHTVYLWGWRRGERIATLVGMKGIPTQVFGVEWSPTKSSGGLPGRFVTFGSQHIKWWTKNDEGKWIGRQAIWGNAPKQDALSAAFLPSGHLVSGHPSGDLYVWEERRCLKVLAPQLDGAKAAAVRAMQLLPGEDVLVAAHGDGTFAQWDTSVTPPAWVSAVKLPMPPAAGLTWAAPPDDSASSSTAPAATSGTFFVATTAGGIWEVPAGAVLAGAPGGAVARPVPRLLHPGHTGCMHSLAFDPIAEGRFASACDGGHVVLWDCARRAWEGRLRVPARPSREVQCVAFSARGEHLAVGLADGSVHVYLAGSEATPAGSDGVPAEGAGKLGGGRGARGSCGRGQWGGSRGGDLGGSWTGKPREYPLLCTLRSADRAVTEMKYSPDGKRLAVASRARSVELWLVNTHAQAGALYTRSARCIGHTSTVTDVDFSVDGQLLMTNSAGREILYFDVRTGRQVVGPRRDTAWHTWTCPLGFPVMGIWNSTDGSDVGGVNTVCRANAGSVVGTGDDFGMIRMMRWPAVVAEPEVVECGGHASHITSVRFAPRDEWLCTAGGGDRTAQQPSFRETGRGAQRPSSRFPERGEGGVWKAPATFRERGEGEGVLRPSSHFPREGMGRASNAPAAALLGRGGRLSVQQPLAPRGVLKAQQPLSSRGGRFKAQLLLSSRGGLKAQQLIALGEGKAASLLLSLPPGLHAAGKVQAASEEEILGSIRLLGVSVPFGGATWKRGQAQTYAVRRMAELAAEMRAKLQAASGDTRVKKPEEAPEGLIWGPLDAGGVDFGWTRRKKHSCHVPRRVENYLVPRNVFRGSMGTMGGAGYFGRASFIMAK</sequence>
<dbReference type="InterPro" id="IPR015943">
    <property type="entry name" value="WD40/YVTN_repeat-like_dom_sf"/>
</dbReference>
<keyword evidence="2" id="KW-0677">Repeat</keyword>
<feature type="region of interest" description="Disordered" evidence="4">
    <location>
        <begin position="208"/>
        <end position="268"/>
    </location>
</feature>
<feature type="compositionally biased region" description="Gly residues" evidence="4">
    <location>
        <begin position="838"/>
        <end position="867"/>
    </location>
</feature>
<name>A0AAE0H3B2_9CHLO</name>
<keyword evidence="1 3" id="KW-0853">WD repeat</keyword>
<dbReference type="InterPro" id="IPR050630">
    <property type="entry name" value="WD_repeat_EMAP"/>
</dbReference>
<reference evidence="7 8" key="1">
    <citation type="journal article" date="2015" name="Genome Biol. Evol.">
        <title>Comparative Genomics of a Bacterivorous Green Alga Reveals Evolutionary Causalities and Consequences of Phago-Mixotrophic Mode of Nutrition.</title>
        <authorList>
            <person name="Burns J.A."/>
            <person name="Paasch A."/>
            <person name="Narechania A."/>
            <person name="Kim E."/>
        </authorList>
    </citation>
    <scope>NUCLEOTIDE SEQUENCE [LARGE SCALE GENOMIC DNA]</scope>
    <source>
        <strain evidence="7 8">PLY_AMNH</strain>
    </source>
</reference>
<dbReference type="GO" id="GO:0008017">
    <property type="term" value="F:microtubule binding"/>
    <property type="evidence" value="ECO:0007669"/>
    <property type="project" value="TreeGrafter"/>
</dbReference>
<dbReference type="EMBL" id="LGRX02000199">
    <property type="protein sequence ID" value="KAK3289210.1"/>
    <property type="molecule type" value="Genomic_DNA"/>
</dbReference>
<feature type="domain" description="EML-like second beta-propeller" evidence="6">
    <location>
        <begin position="878"/>
        <end position="1069"/>
    </location>
</feature>
<feature type="domain" description="EML-like first beta-propeller" evidence="5">
    <location>
        <begin position="432"/>
        <end position="666"/>
    </location>
</feature>
<accession>A0AAE0H3B2</accession>
<evidence type="ECO:0000256" key="2">
    <source>
        <dbReference type="ARBA" id="ARBA00022737"/>
    </source>
</evidence>
<evidence type="ECO:0000259" key="5">
    <source>
        <dbReference type="Pfam" id="PF23409"/>
    </source>
</evidence>
<feature type="repeat" description="WD" evidence="3">
    <location>
        <begin position="880"/>
        <end position="911"/>
    </location>
</feature>
<dbReference type="SMART" id="SM00320">
    <property type="entry name" value="WD40"/>
    <property type="match status" value="10"/>
</dbReference>
<evidence type="ECO:0000256" key="4">
    <source>
        <dbReference type="SAM" id="MobiDB-lite"/>
    </source>
</evidence>
<feature type="compositionally biased region" description="Basic and acidic residues" evidence="4">
    <location>
        <begin position="218"/>
        <end position="230"/>
    </location>
</feature>
<comment type="caution">
    <text evidence="7">The sequence shown here is derived from an EMBL/GenBank/DDBJ whole genome shotgun (WGS) entry which is preliminary data.</text>
</comment>
<feature type="repeat" description="WD" evidence="3">
    <location>
        <begin position="929"/>
        <end position="970"/>
    </location>
</feature>
<proteinExistence type="predicted"/>
<evidence type="ECO:0000313" key="8">
    <source>
        <dbReference type="Proteomes" id="UP001190700"/>
    </source>
</evidence>
<dbReference type="InterPro" id="IPR001680">
    <property type="entry name" value="WD40_rpt"/>
</dbReference>